<dbReference type="EMBL" id="BLKS01000001">
    <property type="protein sequence ID" value="GFG54508.1"/>
    <property type="molecule type" value="Genomic_DNA"/>
</dbReference>
<dbReference type="GO" id="GO:0046872">
    <property type="term" value="F:metal ion binding"/>
    <property type="evidence" value="ECO:0007669"/>
    <property type="project" value="UniProtKB-KW"/>
</dbReference>
<comment type="similarity">
    <text evidence="5">Belongs to the bacterial solute-binding protein 9 family.</text>
</comment>
<evidence type="ECO:0000256" key="1">
    <source>
        <dbReference type="ARBA" id="ARBA00004196"/>
    </source>
</evidence>
<gene>
    <name evidence="7" type="ORF">MAGR_59490</name>
</gene>
<accession>A0A7I9WAV5</accession>
<dbReference type="PROSITE" id="PS51257">
    <property type="entry name" value="PROKAR_LIPOPROTEIN"/>
    <property type="match status" value="1"/>
</dbReference>
<dbReference type="InterPro" id="IPR006128">
    <property type="entry name" value="Lipoprotein_PsaA-like"/>
</dbReference>
<evidence type="ECO:0000256" key="5">
    <source>
        <dbReference type="RuleBase" id="RU003512"/>
    </source>
</evidence>
<proteinExistence type="inferred from homology"/>
<evidence type="ECO:0000256" key="6">
    <source>
        <dbReference type="SAM" id="SignalP"/>
    </source>
</evidence>
<dbReference type="PANTHER" id="PTHR42953">
    <property type="entry name" value="HIGH-AFFINITY ZINC UPTAKE SYSTEM PROTEIN ZNUA-RELATED"/>
    <property type="match status" value="1"/>
</dbReference>
<evidence type="ECO:0000256" key="2">
    <source>
        <dbReference type="ARBA" id="ARBA00022448"/>
    </source>
</evidence>
<comment type="caution">
    <text evidence="7">The sequence shown here is derived from an EMBL/GenBank/DDBJ whole genome shotgun (WGS) entry which is preliminary data.</text>
</comment>
<dbReference type="SUPFAM" id="SSF53807">
    <property type="entry name" value="Helical backbone' metal receptor"/>
    <property type="match status" value="1"/>
</dbReference>
<dbReference type="PRINTS" id="PR00690">
    <property type="entry name" value="ADHESNFAMILY"/>
</dbReference>
<keyword evidence="4 6" id="KW-0732">Signal</keyword>
<dbReference type="InterPro" id="IPR050492">
    <property type="entry name" value="Bact_metal-bind_prot9"/>
</dbReference>
<reference evidence="7 8" key="1">
    <citation type="journal article" date="2019" name="Emerg. Microbes Infect.">
        <title>Comprehensive subspecies identification of 175 nontuberculous mycobacteria species based on 7547 genomic profiles.</title>
        <authorList>
            <person name="Matsumoto Y."/>
            <person name="Kinjo T."/>
            <person name="Motooka D."/>
            <person name="Nabeya D."/>
            <person name="Jung N."/>
            <person name="Uechi K."/>
            <person name="Horii T."/>
            <person name="Iida T."/>
            <person name="Fujita J."/>
            <person name="Nakamura S."/>
        </authorList>
    </citation>
    <scope>NUCLEOTIDE SEQUENCE [LARGE SCALE GENOMIC DNA]</scope>
    <source>
        <strain evidence="7 8">JCM 6377</strain>
    </source>
</reference>
<name>A0A7I9WAV5_MYCAG</name>
<dbReference type="Gene3D" id="3.40.50.1980">
    <property type="entry name" value="Nitrogenase molybdenum iron protein domain"/>
    <property type="match status" value="2"/>
</dbReference>
<evidence type="ECO:0000256" key="3">
    <source>
        <dbReference type="ARBA" id="ARBA00022723"/>
    </source>
</evidence>
<dbReference type="Pfam" id="PF01297">
    <property type="entry name" value="ZnuA"/>
    <property type="match status" value="1"/>
</dbReference>
<dbReference type="GO" id="GO:0007155">
    <property type="term" value="P:cell adhesion"/>
    <property type="evidence" value="ECO:0007669"/>
    <property type="project" value="InterPro"/>
</dbReference>
<evidence type="ECO:0000313" key="7">
    <source>
        <dbReference type="EMBL" id="GFG54508.1"/>
    </source>
</evidence>
<protein>
    <submittedName>
        <fullName evidence="7">ABC transporter substrate-binding protein</fullName>
    </submittedName>
</protein>
<dbReference type="InterPro" id="IPR006127">
    <property type="entry name" value="ZnuA-like"/>
</dbReference>
<organism evidence="7 8">
    <name type="scientific">Mycolicibacterium agri</name>
    <name type="common">Mycobacterium agri</name>
    <dbReference type="NCBI Taxonomy" id="36811"/>
    <lineage>
        <taxon>Bacteria</taxon>
        <taxon>Bacillati</taxon>
        <taxon>Actinomycetota</taxon>
        <taxon>Actinomycetes</taxon>
        <taxon>Mycobacteriales</taxon>
        <taxon>Mycobacteriaceae</taxon>
        <taxon>Mycolicibacterium</taxon>
    </lineage>
</organism>
<sequence>MRRLLIGIVMAAFAAAGCSSAGSAHDDGGVTVVATTDVWGSVAESVAGEHATVKSIASGASADPHSFEASPADVAAISDASLLVYNGGGYDHWVDDVLAEHPDIDAVDAYSLHGTDQKANEHVFYDVTVAKAVAEEIAKRLAALDSAHADEYHANATDFGKQADEIAASQRAIGEAHPGGAVVATEPVAYYLLRNAGLTDRTPPGFASAVEEGDDPAPADVAAMLDLIDNHQVSVLLFNSQTETAVTDQIREAAQRASLPVVTVTETLPQGVDYLTWQRNTTDELAAQFDKAPQSNR</sequence>
<dbReference type="AlphaFoldDB" id="A0A7I9WAV5"/>
<keyword evidence="3" id="KW-0479">Metal-binding</keyword>
<dbReference type="Proteomes" id="UP000465302">
    <property type="component" value="Unassembled WGS sequence"/>
</dbReference>
<feature type="signal peptide" evidence="6">
    <location>
        <begin position="1"/>
        <end position="21"/>
    </location>
</feature>
<dbReference type="GO" id="GO:0030001">
    <property type="term" value="P:metal ion transport"/>
    <property type="evidence" value="ECO:0007669"/>
    <property type="project" value="InterPro"/>
</dbReference>
<evidence type="ECO:0000256" key="4">
    <source>
        <dbReference type="ARBA" id="ARBA00022729"/>
    </source>
</evidence>
<feature type="chain" id="PRO_5029668975" evidence="6">
    <location>
        <begin position="22"/>
        <end position="297"/>
    </location>
</feature>
<dbReference type="GO" id="GO:0030313">
    <property type="term" value="C:cell envelope"/>
    <property type="evidence" value="ECO:0007669"/>
    <property type="project" value="UniProtKB-SubCell"/>
</dbReference>
<dbReference type="PANTHER" id="PTHR42953:SF1">
    <property type="entry name" value="METAL-BINDING PROTEIN HI_0362-RELATED"/>
    <property type="match status" value="1"/>
</dbReference>
<comment type="subcellular location">
    <subcellularLocation>
        <location evidence="1">Cell envelope</location>
    </subcellularLocation>
</comment>
<keyword evidence="2 5" id="KW-0813">Transport</keyword>
<evidence type="ECO:0000313" key="8">
    <source>
        <dbReference type="Proteomes" id="UP000465302"/>
    </source>
</evidence>